<sequence length="313" mass="34857">MSIYQHQYILDSDIVVPTGMNTELAIAIARADIDRFATYEDGNEKYTIASLEFVDQTCLMTKVQETLNVLITPLLDRLHISLKPLPLLLSVPHEISEHDLRNWIDESDFSDYLSNIKFSKNSGNAFLQECLNSLAEPDAIMCIAIDSLYEKKEALMSSRDAMSGTNPWGVLASEGGAGMVLTKRNVLDTLKLIPQSKIVYSQFDWHSSDRRGCARLIRAASKHHDNLGPIYSDMTNQRAHTEDYGFAIGARSEVIPYAQQVTLTNEFWGTIGGGSGIATLATMNHLSTVGVLSTAFLFDQNNTRSLFILNREK</sequence>
<comment type="caution">
    <text evidence="1">The sequence shown here is derived from an EMBL/GenBank/DDBJ whole genome shotgun (WGS) entry which is preliminary data.</text>
</comment>
<evidence type="ECO:0000313" key="1">
    <source>
        <dbReference type="EMBL" id="GEK12083.1"/>
    </source>
</evidence>
<gene>
    <name evidence="1" type="ORF">AFI02nite_01190</name>
    <name evidence="2" type="ORF">GNP88_12855</name>
</gene>
<reference evidence="1 3" key="1">
    <citation type="submission" date="2019-07" db="EMBL/GenBank/DDBJ databases">
        <title>Whole genome shotgun sequence of Aliivibrio fischeri NBRC 101058.</title>
        <authorList>
            <person name="Hosoyama A."/>
            <person name="Uohara A."/>
            <person name="Ohji S."/>
            <person name="Ichikawa N."/>
        </authorList>
    </citation>
    <scope>NUCLEOTIDE SEQUENCE [LARGE SCALE GENOMIC DNA]</scope>
    <source>
        <strain evidence="1 3">NBRC 101058</strain>
    </source>
</reference>
<dbReference type="EMBL" id="BJTZ01000001">
    <property type="protein sequence ID" value="GEK12083.1"/>
    <property type="molecule type" value="Genomic_DNA"/>
</dbReference>
<evidence type="ECO:0000313" key="3">
    <source>
        <dbReference type="Proteomes" id="UP000321787"/>
    </source>
</evidence>
<name>A0A510UC18_ALIFS</name>
<evidence type="ECO:0008006" key="5">
    <source>
        <dbReference type="Google" id="ProtNLM"/>
    </source>
</evidence>
<proteinExistence type="predicted"/>
<dbReference type="Proteomes" id="UP000321787">
    <property type="component" value="Unassembled WGS sequence"/>
</dbReference>
<dbReference type="EMBL" id="WOBN01000020">
    <property type="protein sequence ID" value="MUK50055.1"/>
    <property type="molecule type" value="Genomic_DNA"/>
</dbReference>
<evidence type="ECO:0000313" key="2">
    <source>
        <dbReference type="EMBL" id="MUK50055.1"/>
    </source>
</evidence>
<dbReference type="Proteomes" id="UP000448038">
    <property type="component" value="Unassembled WGS sequence"/>
</dbReference>
<dbReference type="AlphaFoldDB" id="A0A510UC18"/>
<protein>
    <recommendedName>
        <fullName evidence="5">Beta-ketoacyl synthase N-terminal domain-containing protein</fullName>
    </recommendedName>
</protein>
<organism evidence="1 3">
    <name type="scientific">Aliivibrio fischeri</name>
    <name type="common">Vibrio fischeri</name>
    <dbReference type="NCBI Taxonomy" id="668"/>
    <lineage>
        <taxon>Bacteria</taxon>
        <taxon>Pseudomonadati</taxon>
        <taxon>Pseudomonadota</taxon>
        <taxon>Gammaproteobacteria</taxon>
        <taxon>Vibrionales</taxon>
        <taxon>Vibrionaceae</taxon>
        <taxon>Aliivibrio</taxon>
    </lineage>
</organism>
<accession>A0A510UC18</accession>
<reference evidence="2 4" key="2">
    <citation type="submission" date="2019-11" db="EMBL/GenBank/DDBJ databases">
        <title>Using colonization assays and comparative genomics to discover symbiosis behaviors and factors in Vibrio fischeri.</title>
        <authorList>
            <person name="Bongrand C."/>
            <person name="Moriano-Gutierrez S."/>
            <person name="Arevalo P."/>
            <person name="Mcfall-Ngai M."/>
            <person name="Visick K."/>
            <person name="Polz M.F."/>
            <person name="Ruby E.G."/>
        </authorList>
    </citation>
    <scope>NUCLEOTIDE SEQUENCE [LARGE SCALE GENOMIC DNA]</scope>
    <source>
        <strain evidence="4">emors.4.1</strain>
        <strain evidence="2">Emors.4.1</strain>
    </source>
</reference>
<dbReference type="RefSeq" id="WP_146860586.1">
    <property type="nucleotide sequence ID" value="NZ_BJTZ01000001.1"/>
</dbReference>
<evidence type="ECO:0000313" key="4">
    <source>
        <dbReference type="Proteomes" id="UP000448038"/>
    </source>
</evidence>